<dbReference type="Proteomes" id="UP000256585">
    <property type="component" value="Chromosome"/>
</dbReference>
<protein>
    <recommendedName>
        <fullName evidence="3">TNase-like domain-containing protein</fullName>
    </recommendedName>
</protein>
<evidence type="ECO:0000313" key="4">
    <source>
        <dbReference type="EMBL" id="AZZ65437.1"/>
    </source>
</evidence>
<dbReference type="KEGG" id="mphc:DMC14_001370"/>
<keyword evidence="2" id="KW-0732">Signal</keyword>
<evidence type="ECO:0000259" key="3">
    <source>
        <dbReference type="PROSITE" id="PS50830"/>
    </source>
</evidence>
<accession>A0A3Q9V9C6</accession>
<organism evidence="4 5">
    <name type="scientific">Metamycoplasma phocicerebrale</name>
    <dbReference type="NCBI Taxonomy" id="142649"/>
    <lineage>
        <taxon>Bacteria</taxon>
        <taxon>Bacillati</taxon>
        <taxon>Mycoplasmatota</taxon>
        <taxon>Mycoplasmoidales</taxon>
        <taxon>Metamycoplasmataceae</taxon>
        <taxon>Metamycoplasma</taxon>
    </lineage>
</organism>
<dbReference type="InterPro" id="IPR016071">
    <property type="entry name" value="Staphylococal_nuclease_OB-fold"/>
</dbReference>
<gene>
    <name evidence="4" type="ORF">DMC14_001370</name>
</gene>
<feature type="domain" description="TNase-like" evidence="3">
    <location>
        <begin position="283"/>
        <end position="439"/>
    </location>
</feature>
<feature type="region of interest" description="Disordered" evidence="1">
    <location>
        <begin position="215"/>
        <end position="246"/>
    </location>
</feature>
<dbReference type="AlphaFoldDB" id="A0A3Q9V9C6"/>
<proteinExistence type="predicted"/>
<dbReference type="RefSeq" id="WP_116171733.1">
    <property type="nucleotide sequence ID" value="NZ_CP033058.2"/>
</dbReference>
<dbReference type="SMART" id="SM00318">
    <property type="entry name" value="SNc"/>
    <property type="match status" value="1"/>
</dbReference>
<evidence type="ECO:0000256" key="1">
    <source>
        <dbReference type="SAM" id="MobiDB-lite"/>
    </source>
</evidence>
<sequence>MKKKILIFSLIPLLTISSVGLVQCANTYSIDSLKKYNDIKNLEIKSYSILMESKIIEEANSIKSKPISNFYNEQGNKHLEIVLKLLKMVESKSINEISLSSTDSKINEKIQIINEITETLINKDNFIDNKVLAEYLIEYFYLRTSITNKKIHDEESFNEIIKKAIILAKKLRNLISQEYENLSPTQKDEYKNNHPNYKFIDNKISNSDLDKILNIEPISPDDDKPKPDDDKPNPEEDEQQEPNKISWIDKKNNQLILNKYIYKFSNEFKVMHATRVITLEKKDGDTTVFKNKNNNEYGKFRYSGVDTPETWKKVNGQFVPTDGLQLKYGTMAKNFTSKNLDEAKEIWVIPQKTISDYNKETNKEYYDHYGRIVGIIVVVNQKDEVFCLNEQLIFNGFAKVSYISLDKNSKYYTINENYYHWIKDSEKEARNNNKGIWGDDIKQIYPKKN</sequence>
<dbReference type="InterPro" id="IPR035437">
    <property type="entry name" value="SNase_OB-fold_sf"/>
</dbReference>
<name>A0A3Q9V9C6_9BACT</name>
<feature type="chain" id="PRO_5018599298" description="TNase-like domain-containing protein" evidence="2">
    <location>
        <begin position="25"/>
        <end position="449"/>
    </location>
</feature>
<dbReference type="Gene3D" id="2.40.50.90">
    <property type="match status" value="1"/>
</dbReference>
<evidence type="ECO:0000256" key="2">
    <source>
        <dbReference type="SAM" id="SignalP"/>
    </source>
</evidence>
<dbReference type="OrthoDB" id="401280at2"/>
<feature type="signal peptide" evidence="2">
    <location>
        <begin position="1"/>
        <end position="24"/>
    </location>
</feature>
<feature type="compositionally biased region" description="Basic and acidic residues" evidence="1">
    <location>
        <begin position="221"/>
        <end position="234"/>
    </location>
</feature>
<evidence type="ECO:0000313" key="5">
    <source>
        <dbReference type="Proteomes" id="UP000256585"/>
    </source>
</evidence>
<dbReference type="Pfam" id="PF00565">
    <property type="entry name" value="SNase"/>
    <property type="match status" value="1"/>
</dbReference>
<dbReference type="PROSITE" id="PS50830">
    <property type="entry name" value="TNASE_3"/>
    <property type="match status" value="1"/>
</dbReference>
<dbReference type="SUPFAM" id="SSF50199">
    <property type="entry name" value="Staphylococcal nuclease"/>
    <property type="match status" value="1"/>
</dbReference>
<keyword evidence="5" id="KW-1185">Reference proteome</keyword>
<dbReference type="EMBL" id="CP033058">
    <property type="protein sequence ID" value="AZZ65437.1"/>
    <property type="molecule type" value="Genomic_DNA"/>
</dbReference>
<reference evidence="4" key="1">
    <citation type="submission" date="2019-03" db="EMBL/GenBank/DDBJ databases">
        <title>Draft Sequence and Annotation of the Mycoplasma phocicerebrale Strain 1049T Genome.</title>
        <authorList>
            <person name="Frasca S.Jr."/>
            <person name="Kutish G.F."/>
            <person name="Castellanos Gell J."/>
            <person name="Michaels D.L."/>
            <person name="Brown D.R."/>
        </authorList>
    </citation>
    <scope>NUCLEOTIDE SEQUENCE</scope>
    <source>
        <strain evidence="4">1049</strain>
    </source>
</reference>